<dbReference type="Gene3D" id="3.90.1150.10">
    <property type="entry name" value="Aspartate Aminotransferase, domain 1"/>
    <property type="match status" value="1"/>
</dbReference>
<organism evidence="15 16">
    <name type="scientific">Candidatus Roizmanbacteria bacterium RIFCSPLOWO2_01_FULL_37_12</name>
    <dbReference type="NCBI Taxonomy" id="1802056"/>
    <lineage>
        <taxon>Bacteria</taxon>
        <taxon>Candidatus Roizmaniibacteriota</taxon>
    </lineage>
</organism>
<dbReference type="STRING" id="1802056.A2954_04380"/>
<dbReference type="Pfam" id="PF00266">
    <property type="entry name" value="Aminotran_5"/>
    <property type="match status" value="1"/>
</dbReference>
<dbReference type="InterPro" id="IPR000192">
    <property type="entry name" value="Aminotrans_V_dom"/>
</dbReference>
<protein>
    <recommendedName>
        <fullName evidence="4">phosphoserine transaminase</fullName>
        <ecNumber evidence="4">2.6.1.52</ecNumber>
    </recommendedName>
    <alternativeName>
        <fullName evidence="11">Phosphohydroxythreonine aminotransferase</fullName>
    </alternativeName>
</protein>
<evidence type="ECO:0000256" key="8">
    <source>
        <dbReference type="ARBA" id="ARBA00022679"/>
    </source>
</evidence>
<dbReference type="PIRSF" id="PIRSF000525">
    <property type="entry name" value="SerC"/>
    <property type="match status" value="1"/>
</dbReference>
<dbReference type="PANTHER" id="PTHR21152:SF40">
    <property type="entry name" value="ALANINE--GLYOXYLATE AMINOTRANSFERASE"/>
    <property type="match status" value="1"/>
</dbReference>
<evidence type="ECO:0000256" key="4">
    <source>
        <dbReference type="ARBA" id="ARBA00013030"/>
    </source>
</evidence>
<evidence type="ECO:0000256" key="7">
    <source>
        <dbReference type="ARBA" id="ARBA00022605"/>
    </source>
</evidence>
<dbReference type="GO" id="GO:0019265">
    <property type="term" value="P:glycine biosynthetic process, by transamination of glyoxylate"/>
    <property type="evidence" value="ECO:0007669"/>
    <property type="project" value="TreeGrafter"/>
</dbReference>
<sequence length="357" mass="40526">MKNIYFTCGPSQLYPTVKSHLKTALDNNLGSISHRGQQFQNIYKSAQTNLRKLLSIPLSHKIFFLSSSLESMERIIENCVEKQSFHFVNGAFSHKFYQFAKLLKKSPVKHEVDWGEGYLLNKIKIPKRTELICITQNETSTGASIPLQDINQIKQNHNVLVAVDIVSSAPYVKFDFSKIDLVFFSVQKGFGLPAGLSILIVSDRAIKKSNYLEKKGVNMGSYHSFSSLLEKGRIFQTPETPNVLSIYLLNQVCKDMLNKGITTIRKAIDENSKLVFDFFDQHPKYKPFVNNPVFRSRTTIEINVRGEANKILKKLKSSGIVVSSGYGKFKDNHIRIANFPAHSKDNFHKLINVIGYN</sequence>
<dbReference type="Proteomes" id="UP000177698">
    <property type="component" value="Unassembled WGS sequence"/>
</dbReference>
<proteinExistence type="inferred from homology"/>
<comment type="caution">
    <text evidence="15">The sequence shown here is derived from an EMBL/GenBank/DDBJ whole genome shotgun (WGS) entry which is preliminary data.</text>
</comment>
<dbReference type="SUPFAM" id="SSF53383">
    <property type="entry name" value="PLP-dependent transferases"/>
    <property type="match status" value="1"/>
</dbReference>
<comment type="pathway">
    <text evidence="2">Amino-acid biosynthesis; L-serine biosynthesis; L-serine from 3-phospho-D-glycerate: step 2/3.</text>
</comment>
<dbReference type="EMBL" id="MGAG01000003">
    <property type="protein sequence ID" value="OGK42220.1"/>
    <property type="molecule type" value="Genomic_DNA"/>
</dbReference>
<evidence type="ECO:0000256" key="12">
    <source>
        <dbReference type="ARBA" id="ARBA00047630"/>
    </source>
</evidence>
<dbReference type="GO" id="GO:0004760">
    <property type="term" value="F:L-serine-pyruvate transaminase activity"/>
    <property type="evidence" value="ECO:0007669"/>
    <property type="project" value="TreeGrafter"/>
</dbReference>
<evidence type="ECO:0000256" key="13">
    <source>
        <dbReference type="ARBA" id="ARBA00049007"/>
    </source>
</evidence>
<dbReference type="GO" id="GO:0006564">
    <property type="term" value="P:L-serine biosynthetic process"/>
    <property type="evidence" value="ECO:0007669"/>
    <property type="project" value="UniProtKB-KW"/>
</dbReference>
<dbReference type="AlphaFoldDB" id="A0A1F7IFW1"/>
<evidence type="ECO:0000256" key="6">
    <source>
        <dbReference type="ARBA" id="ARBA00022576"/>
    </source>
</evidence>
<evidence type="ECO:0000256" key="2">
    <source>
        <dbReference type="ARBA" id="ARBA00005099"/>
    </source>
</evidence>
<comment type="cofactor">
    <cofactor evidence="1">
        <name>pyridoxal 5'-phosphate</name>
        <dbReference type="ChEBI" id="CHEBI:597326"/>
    </cofactor>
</comment>
<dbReference type="EC" id="2.6.1.52" evidence="4"/>
<keyword evidence="7" id="KW-0028">Amino-acid biosynthesis</keyword>
<dbReference type="InterPro" id="IPR015424">
    <property type="entry name" value="PyrdxlP-dep_Trfase"/>
</dbReference>
<name>A0A1F7IFW1_9BACT</name>
<keyword evidence="6" id="KW-0032">Aminotransferase</keyword>
<comment type="similarity">
    <text evidence="3">Belongs to the class-V pyridoxal-phosphate-dependent aminotransferase family. SerC subfamily.</text>
</comment>
<comment type="catalytic activity">
    <reaction evidence="12">
        <text>4-(phosphooxy)-L-threonine + 2-oxoglutarate = (R)-3-hydroxy-2-oxo-4-phosphooxybutanoate + L-glutamate</text>
        <dbReference type="Rhea" id="RHEA:16573"/>
        <dbReference type="ChEBI" id="CHEBI:16810"/>
        <dbReference type="ChEBI" id="CHEBI:29985"/>
        <dbReference type="ChEBI" id="CHEBI:58452"/>
        <dbReference type="ChEBI" id="CHEBI:58538"/>
        <dbReference type="EC" id="2.6.1.52"/>
    </reaction>
</comment>
<accession>A0A1F7IFW1</accession>
<evidence type="ECO:0000313" key="16">
    <source>
        <dbReference type="Proteomes" id="UP000177698"/>
    </source>
</evidence>
<evidence type="ECO:0000256" key="11">
    <source>
        <dbReference type="ARBA" id="ARBA00031421"/>
    </source>
</evidence>
<keyword evidence="10" id="KW-0718">Serine biosynthesis</keyword>
<dbReference type="InterPro" id="IPR015421">
    <property type="entry name" value="PyrdxlP-dep_Trfase_major"/>
</dbReference>
<dbReference type="InterPro" id="IPR022278">
    <property type="entry name" value="Pser_aminoTfrase"/>
</dbReference>
<comment type="catalytic activity">
    <reaction evidence="13">
        <text>O-phospho-L-serine + 2-oxoglutarate = 3-phosphooxypyruvate + L-glutamate</text>
        <dbReference type="Rhea" id="RHEA:14329"/>
        <dbReference type="ChEBI" id="CHEBI:16810"/>
        <dbReference type="ChEBI" id="CHEBI:18110"/>
        <dbReference type="ChEBI" id="CHEBI:29985"/>
        <dbReference type="ChEBI" id="CHEBI:57524"/>
        <dbReference type="EC" id="2.6.1.52"/>
    </reaction>
</comment>
<evidence type="ECO:0000256" key="5">
    <source>
        <dbReference type="ARBA" id="ARBA00022490"/>
    </source>
</evidence>
<evidence type="ECO:0000256" key="3">
    <source>
        <dbReference type="ARBA" id="ARBA00006904"/>
    </source>
</evidence>
<gene>
    <name evidence="15" type="ORF">A2954_04380</name>
</gene>
<dbReference type="PANTHER" id="PTHR21152">
    <property type="entry name" value="AMINOTRANSFERASE CLASS V"/>
    <property type="match status" value="1"/>
</dbReference>
<evidence type="ECO:0000256" key="10">
    <source>
        <dbReference type="ARBA" id="ARBA00023299"/>
    </source>
</evidence>
<dbReference type="GO" id="GO:0008453">
    <property type="term" value="F:alanine-glyoxylate transaminase activity"/>
    <property type="evidence" value="ECO:0007669"/>
    <property type="project" value="TreeGrafter"/>
</dbReference>
<dbReference type="Gene3D" id="3.40.640.10">
    <property type="entry name" value="Type I PLP-dependent aspartate aminotransferase-like (Major domain)"/>
    <property type="match status" value="1"/>
</dbReference>
<evidence type="ECO:0000259" key="14">
    <source>
        <dbReference type="Pfam" id="PF00266"/>
    </source>
</evidence>
<dbReference type="UniPathway" id="UPA00135">
    <property type="reaction ID" value="UER00197"/>
</dbReference>
<keyword evidence="5" id="KW-0963">Cytoplasm</keyword>
<keyword evidence="8" id="KW-0808">Transferase</keyword>
<evidence type="ECO:0000256" key="1">
    <source>
        <dbReference type="ARBA" id="ARBA00001933"/>
    </source>
</evidence>
<keyword evidence="9" id="KW-0663">Pyridoxal phosphate</keyword>
<feature type="domain" description="Aminotransferase class V" evidence="14">
    <location>
        <begin position="9"/>
        <end position="325"/>
    </location>
</feature>
<evidence type="ECO:0000313" key="15">
    <source>
        <dbReference type="EMBL" id="OGK42220.1"/>
    </source>
</evidence>
<reference evidence="15 16" key="1">
    <citation type="journal article" date="2016" name="Nat. Commun.">
        <title>Thousands of microbial genomes shed light on interconnected biogeochemical processes in an aquifer system.</title>
        <authorList>
            <person name="Anantharaman K."/>
            <person name="Brown C.T."/>
            <person name="Hug L.A."/>
            <person name="Sharon I."/>
            <person name="Castelle C.J."/>
            <person name="Probst A.J."/>
            <person name="Thomas B.C."/>
            <person name="Singh A."/>
            <person name="Wilkins M.J."/>
            <person name="Karaoz U."/>
            <person name="Brodie E.L."/>
            <person name="Williams K.H."/>
            <person name="Hubbard S.S."/>
            <person name="Banfield J.F."/>
        </authorList>
    </citation>
    <scope>NUCLEOTIDE SEQUENCE [LARGE SCALE GENOMIC DNA]</scope>
</reference>
<dbReference type="InterPro" id="IPR015422">
    <property type="entry name" value="PyrdxlP-dep_Trfase_small"/>
</dbReference>
<dbReference type="GO" id="GO:0004648">
    <property type="term" value="F:O-phospho-L-serine:2-oxoglutarate aminotransferase activity"/>
    <property type="evidence" value="ECO:0007669"/>
    <property type="project" value="UniProtKB-EC"/>
</dbReference>
<evidence type="ECO:0000256" key="9">
    <source>
        <dbReference type="ARBA" id="ARBA00022898"/>
    </source>
</evidence>